<evidence type="ECO:0000256" key="2">
    <source>
        <dbReference type="ARBA" id="ARBA00005801"/>
    </source>
</evidence>
<comment type="similarity">
    <text evidence="2 8">Belongs to the peptidase A24 family.</text>
</comment>
<dbReference type="Pfam" id="PF06750">
    <property type="entry name" value="A24_N_bact"/>
    <property type="match status" value="1"/>
</dbReference>
<comment type="catalytic activity">
    <reaction evidence="9">
        <text>Typically cleaves a -Gly-|-Phe- bond to release an N-terminal, basic peptide of 5-8 residues from type IV prepilin, and then N-methylates the new N-terminal amino group, the methyl donor being S-adenosyl-L-methionine.</text>
        <dbReference type="EC" id="3.4.23.43"/>
    </reaction>
</comment>
<evidence type="ECO:0000256" key="1">
    <source>
        <dbReference type="ARBA" id="ARBA00004429"/>
    </source>
</evidence>
<dbReference type="Proteomes" id="UP000811545">
    <property type="component" value="Unassembled WGS sequence"/>
</dbReference>
<dbReference type="GO" id="GO:0005886">
    <property type="term" value="C:plasma membrane"/>
    <property type="evidence" value="ECO:0007669"/>
    <property type="project" value="UniProtKB-SubCell"/>
</dbReference>
<dbReference type="PANTHER" id="PTHR30487">
    <property type="entry name" value="TYPE 4 PREPILIN-LIKE PROTEINS LEADER PEPTIDE-PROCESSING ENZYME"/>
    <property type="match status" value="1"/>
</dbReference>
<evidence type="ECO:0000256" key="5">
    <source>
        <dbReference type="ARBA" id="ARBA00022692"/>
    </source>
</evidence>
<feature type="domain" description="Prepilin peptidase A24 N-terminal" evidence="12">
    <location>
        <begin position="10"/>
        <end position="92"/>
    </location>
</feature>
<evidence type="ECO:0000313" key="14">
    <source>
        <dbReference type="Proteomes" id="UP000811545"/>
    </source>
</evidence>
<dbReference type="EC" id="2.1.1.-" evidence="9"/>
<feature type="transmembrane region" description="Helical" evidence="10">
    <location>
        <begin position="183"/>
        <end position="216"/>
    </location>
</feature>
<evidence type="ECO:0000259" key="11">
    <source>
        <dbReference type="Pfam" id="PF01478"/>
    </source>
</evidence>
<dbReference type="Pfam" id="PF01478">
    <property type="entry name" value="Peptidase_A24"/>
    <property type="match status" value="1"/>
</dbReference>
<dbReference type="AlphaFoldDB" id="A0A9E2F6C2"/>
<name>A0A9E2F6C2_PSYF1</name>
<keyword evidence="9" id="KW-0808">Transferase</keyword>
<dbReference type="InterPro" id="IPR050882">
    <property type="entry name" value="Prepilin_peptidase/N-MTase"/>
</dbReference>
<keyword evidence="7 10" id="KW-0472">Membrane</keyword>
<feature type="transmembrane region" description="Helical" evidence="10">
    <location>
        <begin position="228"/>
        <end position="251"/>
    </location>
</feature>
<dbReference type="GO" id="GO:0004190">
    <property type="term" value="F:aspartic-type endopeptidase activity"/>
    <property type="evidence" value="ECO:0007669"/>
    <property type="project" value="UniProtKB-EC"/>
</dbReference>
<keyword evidence="9" id="KW-0645">Protease</keyword>
<evidence type="ECO:0000256" key="8">
    <source>
        <dbReference type="RuleBase" id="RU003793"/>
    </source>
</evidence>
<dbReference type="GO" id="GO:0032259">
    <property type="term" value="P:methylation"/>
    <property type="evidence" value="ECO:0007669"/>
    <property type="project" value="UniProtKB-KW"/>
</dbReference>
<keyword evidence="9" id="KW-0378">Hydrolase</keyword>
<evidence type="ECO:0000313" key="13">
    <source>
        <dbReference type="EMBL" id="MBT9145215.1"/>
    </source>
</evidence>
<feature type="transmembrane region" description="Helical" evidence="10">
    <location>
        <begin position="6"/>
        <end position="27"/>
    </location>
</feature>
<dbReference type="PRINTS" id="PR00864">
    <property type="entry name" value="PREPILNPTASE"/>
</dbReference>
<dbReference type="GO" id="GO:0006465">
    <property type="term" value="P:signal peptide processing"/>
    <property type="evidence" value="ECO:0007669"/>
    <property type="project" value="TreeGrafter"/>
</dbReference>
<keyword evidence="6 10" id="KW-1133">Transmembrane helix</keyword>
<evidence type="ECO:0000256" key="7">
    <source>
        <dbReference type="ARBA" id="ARBA00023136"/>
    </source>
</evidence>
<gene>
    <name evidence="13" type="primary">comC</name>
    <name evidence="13" type="ORF">DDT42_01085</name>
</gene>
<feature type="domain" description="Prepilin type IV endopeptidase peptidase" evidence="11">
    <location>
        <begin position="103"/>
        <end position="209"/>
    </location>
</feature>
<reference evidence="13 14" key="1">
    <citation type="journal article" date="2021" name="bioRxiv">
        <title>Unique metabolic strategies in Hadean analogues reveal hints for primordial physiology.</title>
        <authorList>
            <person name="Nobu M.K."/>
            <person name="Nakai R."/>
            <person name="Tamazawa S."/>
            <person name="Mori H."/>
            <person name="Toyoda A."/>
            <person name="Ijiri A."/>
            <person name="Suzuki S."/>
            <person name="Kurokawa K."/>
            <person name="Kamagata Y."/>
            <person name="Tamaki H."/>
        </authorList>
    </citation>
    <scope>NUCLEOTIDE SEQUENCE [LARGE SCALE GENOMIC DNA]</scope>
    <source>
        <strain evidence="13">BS525</strain>
    </source>
</reference>
<evidence type="ECO:0000256" key="6">
    <source>
        <dbReference type="ARBA" id="ARBA00022989"/>
    </source>
</evidence>
<dbReference type="GO" id="GO:0008168">
    <property type="term" value="F:methyltransferase activity"/>
    <property type="evidence" value="ECO:0007669"/>
    <property type="project" value="UniProtKB-KW"/>
</dbReference>
<dbReference type="EC" id="3.4.23.43" evidence="9"/>
<dbReference type="InterPro" id="IPR000045">
    <property type="entry name" value="Prepilin_IV_endopep_pep"/>
</dbReference>
<evidence type="ECO:0000256" key="10">
    <source>
        <dbReference type="SAM" id="Phobius"/>
    </source>
</evidence>
<evidence type="ECO:0000256" key="9">
    <source>
        <dbReference type="RuleBase" id="RU003794"/>
    </source>
</evidence>
<evidence type="ECO:0000256" key="4">
    <source>
        <dbReference type="ARBA" id="ARBA00022519"/>
    </source>
</evidence>
<dbReference type="InterPro" id="IPR010627">
    <property type="entry name" value="Prepilin_pept_A24_N"/>
</dbReference>
<keyword evidence="9" id="KW-0511">Multifunctional enzyme</keyword>
<keyword evidence="9" id="KW-0489">Methyltransferase</keyword>
<comment type="subcellular location">
    <subcellularLocation>
        <location evidence="1">Cell inner membrane</location>
        <topology evidence="1">Multi-pass membrane protein</topology>
    </subcellularLocation>
    <subcellularLocation>
        <location evidence="9">Cell membrane</location>
        <topology evidence="9">Multi-pass membrane protein</topology>
    </subcellularLocation>
</comment>
<protein>
    <recommendedName>
        <fullName evidence="9">Prepilin leader peptidase/N-methyltransferase</fullName>
        <ecNumber evidence="9">2.1.1.-</ecNumber>
        <ecNumber evidence="9">3.4.23.43</ecNumber>
    </recommendedName>
</protein>
<dbReference type="InterPro" id="IPR014032">
    <property type="entry name" value="Peptidase_A24A_bac"/>
</dbReference>
<keyword evidence="4" id="KW-0997">Cell inner membrane</keyword>
<accession>A0A9E2F6C2</accession>
<evidence type="ECO:0000256" key="3">
    <source>
        <dbReference type="ARBA" id="ARBA00022475"/>
    </source>
</evidence>
<sequence length="257" mass="28693">MLILNMVIFITGLAVGSFLNVVALRYLKKQSVVLPPSHCPKCLTPLKSGDLIPLVSYLLLKGKCRYCQEAISPVYPIVELLTGVIFLWSYLVFGFSLQFLEFIVLGSFLIVLSIIDFKEFILPDKIVFYSLIAGIILKIGYVVSGSNISLLLNNLAGALIGFLFFYLIFLLYPEGMGGGDVKLSFVLGLFVGFPQIFLWLFLSFFLGSLGGVLYLFTLKKRVKEPLPFGPFLALSALITLSWGTYLINLYLSLIWRI</sequence>
<feature type="transmembrane region" description="Helical" evidence="10">
    <location>
        <begin position="127"/>
        <end position="144"/>
    </location>
</feature>
<feature type="transmembrane region" description="Helical" evidence="10">
    <location>
        <begin position="70"/>
        <end position="91"/>
    </location>
</feature>
<proteinExistence type="inferred from homology"/>
<dbReference type="EMBL" id="QLTW01000061">
    <property type="protein sequence ID" value="MBT9145215.1"/>
    <property type="molecule type" value="Genomic_DNA"/>
</dbReference>
<organism evidence="13 14">
    <name type="scientific">Psychracetigena formicireducens</name>
    <dbReference type="NCBI Taxonomy" id="2986056"/>
    <lineage>
        <taxon>Bacteria</taxon>
        <taxon>Bacillati</taxon>
        <taxon>Candidatus Lithacetigenota</taxon>
        <taxon>Candidatus Psychracetigena</taxon>
    </lineage>
</organism>
<feature type="transmembrane region" description="Helical" evidence="10">
    <location>
        <begin position="97"/>
        <end position="115"/>
    </location>
</feature>
<keyword evidence="3" id="KW-1003">Cell membrane</keyword>
<evidence type="ECO:0000259" key="12">
    <source>
        <dbReference type="Pfam" id="PF06750"/>
    </source>
</evidence>
<comment type="caution">
    <text evidence="13">The sequence shown here is derived from an EMBL/GenBank/DDBJ whole genome shotgun (WGS) entry which is preliminary data.</text>
</comment>
<dbReference type="PANTHER" id="PTHR30487:SF0">
    <property type="entry name" value="PREPILIN LEADER PEPTIDASE_N-METHYLTRANSFERASE-RELATED"/>
    <property type="match status" value="1"/>
</dbReference>
<comment type="function">
    <text evidence="9">Plays an essential role in type IV pili and type II pseudopili formation by proteolytically removing the leader sequence from substrate proteins and subsequently monomethylating the alpha-amino group of the newly exposed N-terminal phenylalanine.</text>
</comment>
<dbReference type="Gene3D" id="1.20.120.1220">
    <property type="match status" value="1"/>
</dbReference>
<keyword evidence="5 9" id="KW-0812">Transmembrane</keyword>
<feature type="transmembrane region" description="Helical" evidence="10">
    <location>
        <begin position="150"/>
        <end position="171"/>
    </location>
</feature>